<accession>A0A5D3CK98</accession>
<evidence type="ECO:0000256" key="1">
    <source>
        <dbReference type="SAM" id="MobiDB-lite"/>
    </source>
</evidence>
<organism evidence="2 3">
    <name type="scientific">Cucumis melo var. makuwa</name>
    <name type="common">Oriental melon</name>
    <dbReference type="NCBI Taxonomy" id="1194695"/>
    <lineage>
        <taxon>Eukaryota</taxon>
        <taxon>Viridiplantae</taxon>
        <taxon>Streptophyta</taxon>
        <taxon>Embryophyta</taxon>
        <taxon>Tracheophyta</taxon>
        <taxon>Spermatophyta</taxon>
        <taxon>Magnoliopsida</taxon>
        <taxon>eudicotyledons</taxon>
        <taxon>Gunneridae</taxon>
        <taxon>Pentapetalae</taxon>
        <taxon>rosids</taxon>
        <taxon>fabids</taxon>
        <taxon>Cucurbitales</taxon>
        <taxon>Cucurbitaceae</taxon>
        <taxon>Benincaseae</taxon>
        <taxon>Cucumis</taxon>
    </lineage>
</organism>
<evidence type="ECO:0000313" key="2">
    <source>
        <dbReference type="EMBL" id="TYK11955.1"/>
    </source>
</evidence>
<dbReference type="AlphaFoldDB" id="A0A5D3CK98"/>
<feature type="region of interest" description="Disordered" evidence="1">
    <location>
        <begin position="29"/>
        <end position="60"/>
    </location>
</feature>
<feature type="compositionally biased region" description="Gly residues" evidence="1">
    <location>
        <begin position="29"/>
        <end position="38"/>
    </location>
</feature>
<protein>
    <submittedName>
        <fullName evidence="2">Uncharacterized protein</fullName>
    </submittedName>
</protein>
<comment type="caution">
    <text evidence="2">The sequence shown here is derived from an EMBL/GenBank/DDBJ whole genome shotgun (WGS) entry which is preliminary data.</text>
</comment>
<evidence type="ECO:0000313" key="3">
    <source>
        <dbReference type="Proteomes" id="UP000321947"/>
    </source>
</evidence>
<dbReference type="EMBL" id="SSTD01010378">
    <property type="protein sequence ID" value="TYK11955.1"/>
    <property type="molecule type" value="Genomic_DNA"/>
</dbReference>
<sequence length="143" mass="15398">MTGREAARLRRERGSAWAQVLCASGRGSLGSRGRGSAGSGLRVNWARGDPANTAASTNGFGSQRRLADEFRLARCSAERSEGDGLLTSFGWRDAVPSEALDSTRWCETGDRVWLACRGGFVTLDSMQLASDRSGWTPTVKRLS</sequence>
<name>A0A5D3CK98_CUCMM</name>
<proteinExistence type="predicted"/>
<reference evidence="2 3" key="1">
    <citation type="submission" date="2019-08" db="EMBL/GenBank/DDBJ databases">
        <title>Draft genome sequences of two oriental melons (Cucumis melo L. var makuwa).</title>
        <authorList>
            <person name="Kwon S.-Y."/>
        </authorList>
    </citation>
    <scope>NUCLEOTIDE SEQUENCE [LARGE SCALE GENOMIC DNA]</scope>
    <source>
        <strain evidence="3">cv. Chang Bougi</strain>
        <tissue evidence="2">Leaf</tissue>
    </source>
</reference>
<gene>
    <name evidence="2" type="ORF">E5676_scaffold177G001380</name>
</gene>
<dbReference type="Proteomes" id="UP000321947">
    <property type="component" value="Unassembled WGS sequence"/>
</dbReference>